<keyword evidence="4" id="KW-1185">Reference proteome</keyword>
<name>A0AA37WVE0_9GAMM</name>
<sequence>MSRNLSWTLATSAWLGLTNLAHADAFDDIYTNQFPDVIQGHQQSLDTSCTAGTDSEFKTASNPSVIGLLSPTIKFCKDKHEDTFTCVNEDGSPASCAIENASVPMLSLPSFQYQNGGSDVSDCDDPIVATDLKKVKIKDCSLEFPANDYRMEELKVENNATVELAAGDYWIEKLEIDGSTLVLSGDVRIFTSDEGNGEAKFEDAQINASGGFQLLLVSYEKVKIKNAQFNGFVYADGDIKVEQTSQVNGRLTAKKVELKDSSQVTNADVPTLDQCELVFPTPVNGYSAGHQANLGNHRGAVIGTIAGALGYDSASQINAGNQGCDGGACIESSLASAMTDVVDPFPLDSSGDSYNLGFDQSLTLSEPDALYNVINMNNKAQLNLDAAGVKIKQLNVGSGRSGNPYSVKLAPGEYWIESLSLGFDTQIQITGDSVLHVGSLSLPSGGFINTTGANISGDSSQLTIMSYGSIVMGNTSTIAANIYQTASGSLTMNSASFLFGKVTSPSVSLGFNSVINGNQSGCALPNPEPDPLQCYSDDFNRSDLGDDWIAKVLGSSDIPSIQDNQRLRITADKRRQAAALTYQKLFPAEGNKVVLEFDYNAWSPNGGQGADGVAVVLSDSTITPQPGSYGGSLGYAQRNDGTPGFAGGWIGIGLDEYGNYSNPNEGRVGGTGFERQAVAIRGSEQADFVFLAGTGGGLNPPVDQRQTNTPGPNHKYRITLDSQIPGKHLIEVERDSGAGYEVLIPSFDAYEVNPAQGDIPEKFYLSLTGSTGGAFNNHEIDNFKVCSIKSEPVGQLIDHFEFDYSQSPLTCKAETMTVRACANSDCSELITGEVRANLSPAAITDGAWLPSNTLIFSGGSTTVDLRLNTSSPTTIGVSGSIPSTRPGSDTLCRRGSSGLNSANCTLSFANAGFEFDVPDNPANKPIENVLIRAVKKDDSSQACVPLFQDTTKSIDFWSQYIDPADTGRPESWPVAVQQQNVGGNAAQATPVSLDFNSNGEALMRVDYADAGKVELNARYLGSDDEQGLVLEGADQFVSYPVGLCVSTQANCASGDSSCSVFKRAGEGFELSIQAKAWLDNDDADLCNNPNTPNYAHAGIELGAQLIAPSAGRNTEVSLKTYDHLAAKQGLTKVTQTSSEVGVFQFTATPPSSYLGVAAPIAKGVSDSSGRFVPSQYAISGQSIIAGCSAGGFSYMAQPFTAQWQVEAQNIGGQRTQNYFGDFAKASSQLVAANALSGNPLNDRLTQINGLNWALGQAQVNASSALARAAAPTVDGPYQQLRVGVQINDNDGGYGLVADPDMAASIVGNCSSANCDAKLIDLIDVRLGRLTLENTFGPESAQLSMSAAMEYWNGSTWQLNRDDQCSVLSTPELRKASSDTSSGYVYQPELSGAQSVQRNNDGNVASDGKALLLWRATNGYRGQVQAPLHLDNTPWLQWYWNWDGSSPTDLNEPRASAYFGTYRGNDRIIYWREIN</sequence>
<organism evidence="3 4">
    <name type="scientific">Paraferrimonas haliotis</name>
    <dbReference type="NCBI Taxonomy" id="2013866"/>
    <lineage>
        <taxon>Bacteria</taxon>
        <taxon>Pseudomonadati</taxon>
        <taxon>Pseudomonadota</taxon>
        <taxon>Gammaproteobacteria</taxon>
        <taxon>Alteromonadales</taxon>
        <taxon>Ferrimonadaceae</taxon>
        <taxon>Paraferrimonas</taxon>
    </lineage>
</organism>
<dbReference type="EMBL" id="BSPO01000001">
    <property type="protein sequence ID" value="GLS82353.1"/>
    <property type="molecule type" value="Genomic_DNA"/>
</dbReference>
<feature type="domain" description="DUF6701" evidence="2">
    <location>
        <begin position="889"/>
        <end position="1473"/>
    </location>
</feature>
<dbReference type="InterPro" id="IPR013320">
    <property type="entry name" value="ConA-like_dom_sf"/>
</dbReference>
<dbReference type="SUPFAM" id="SSF49899">
    <property type="entry name" value="Concanavalin A-like lectins/glucanases"/>
    <property type="match status" value="1"/>
</dbReference>
<feature type="chain" id="PRO_5041371670" evidence="1">
    <location>
        <begin position="24"/>
        <end position="1474"/>
    </location>
</feature>
<evidence type="ECO:0000256" key="1">
    <source>
        <dbReference type="SAM" id="SignalP"/>
    </source>
</evidence>
<reference evidence="3 4" key="1">
    <citation type="journal article" date="2014" name="Int. J. Syst. Evol. Microbiol.">
        <title>Complete genome sequence of Corynebacterium casei LMG S-19264T (=DSM 44701T), isolated from a smear-ripened cheese.</title>
        <authorList>
            <consortium name="US DOE Joint Genome Institute (JGI-PGF)"/>
            <person name="Walter F."/>
            <person name="Albersmeier A."/>
            <person name="Kalinowski J."/>
            <person name="Ruckert C."/>
        </authorList>
    </citation>
    <scope>NUCLEOTIDE SEQUENCE [LARGE SCALE GENOMIC DNA]</scope>
    <source>
        <strain evidence="3 4">NBRC 112785</strain>
    </source>
</reference>
<evidence type="ECO:0000313" key="3">
    <source>
        <dbReference type="EMBL" id="GLS82353.1"/>
    </source>
</evidence>
<dbReference type="Pfam" id="PF20419">
    <property type="entry name" value="DUF6701"/>
    <property type="match status" value="1"/>
</dbReference>
<comment type="caution">
    <text evidence="3">The sequence shown here is derived from an EMBL/GenBank/DDBJ whole genome shotgun (WGS) entry which is preliminary data.</text>
</comment>
<evidence type="ECO:0000313" key="4">
    <source>
        <dbReference type="Proteomes" id="UP001157439"/>
    </source>
</evidence>
<evidence type="ECO:0000259" key="2">
    <source>
        <dbReference type="Pfam" id="PF20419"/>
    </source>
</evidence>
<protein>
    <submittedName>
        <fullName evidence="3">MSHA biogenesis protein MshQ</fullName>
    </submittedName>
</protein>
<accession>A0AA37WVE0</accession>
<dbReference type="Gene3D" id="2.60.120.200">
    <property type="match status" value="1"/>
</dbReference>
<dbReference type="Proteomes" id="UP001157439">
    <property type="component" value="Unassembled WGS sequence"/>
</dbReference>
<dbReference type="InterPro" id="IPR046524">
    <property type="entry name" value="DUF6701"/>
</dbReference>
<gene>
    <name evidence="3" type="primary">mshQ</name>
    <name evidence="3" type="ORF">GCM10007894_03300</name>
</gene>
<keyword evidence="1" id="KW-0732">Signal</keyword>
<proteinExistence type="predicted"/>
<feature type="signal peptide" evidence="1">
    <location>
        <begin position="1"/>
        <end position="23"/>
    </location>
</feature>
<dbReference type="RefSeq" id="WP_095500075.1">
    <property type="nucleotide sequence ID" value="NZ_BSPO01000001.1"/>
</dbReference>